<accession>A0A4S8VZL9</accession>
<dbReference type="GO" id="GO:0044550">
    <property type="term" value="P:secondary metabolite biosynthetic process"/>
    <property type="evidence" value="ECO:0007669"/>
    <property type="project" value="TreeGrafter"/>
</dbReference>
<name>A0A4S8VZL9_AURPU</name>
<dbReference type="Pfam" id="PF00732">
    <property type="entry name" value="GMC_oxred_N"/>
    <property type="match status" value="1"/>
</dbReference>
<dbReference type="Pfam" id="PF05199">
    <property type="entry name" value="GMC_oxred_C"/>
    <property type="match status" value="1"/>
</dbReference>
<evidence type="ECO:0000259" key="6">
    <source>
        <dbReference type="PROSITE" id="PS00624"/>
    </source>
</evidence>
<gene>
    <name evidence="7" type="ORF">D6D24_03590</name>
</gene>
<dbReference type="PIRSF" id="PIRSF000137">
    <property type="entry name" value="Alcohol_oxidase"/>
    <property type="match status" value="1"/>
</dbReference>
<feature type="active site" description="Proton acceptor" evidence="3">
    <location>
        <position position="571"/>
    </location>
</feature>
<dbReference type="EMBL" id="QZAJ01000094">
    <property type="protein sequence ID" value="THW18053.1"/>
    <property type="molecule type" value="Genomic_DNA"/>
</dbReference>
<dbReference type="GO" id="GO:0050660">
    <property type="term" value="F:flavin adenine dinucleotide binding"/>
    <property type="evidence" value="ECO:0007669"/>
    <property type="project" value="InterPro"/>
</dbReference>
<keyword evidence="4" id="KW-0285">Flavoprotein</keyword>
<dbReference type="Proteomes" id="UP000308014">
    <property type="component" value="Unassembled WGS sequence"/>
</dbReference>
<dbReference type="AlphaFoldDB" id="A0A4S8VZL9"/>
<dbReference type="PROSITE" id="PS00624">
    <property type="entry name" value="GMC_OXRED_2"/>
    <property type="match status" value="1"/>
</dbReference>
<comment type="cofactor">
    <cofactor evidence="4">
        <name>FAD</name>
        <dbReference type="ChEBI" id="CHEBI:57692"/>
    </cofactor>
</comment>
<dbReference type="PANTHER" id="PTHR11552">
    <property type="entry name" value="GLUCOSE-METHANOL-CHOLINE GMC OXIDOREDUCTASE"/>
    <property type="match status" value="1"/>
</dbReference>
<evidence type="ECO:0000256" key="1">
    <source>
        <dbReference type="ARBA" id="ARBA00010790"/>
    </source>
</evidence>
<dbReference type="InterPro" id="IPR007867">
    <property type="entry name" value="GMC_OxRtase_C"/>
</dbReference>
<dbReference type="GO" id="GO:0016614">
    <property type="term" value="F:oxidoreductase activity, acting on CH-OH group of donors"/>
    <property type="evidence" value="ECO:0007669"/>
    <property type="project" value="InterPro"/>
</dbReference>
<sequence length="591" mass="63906">MPAMFDGPSPLIATMRATTLCLTSLAQVALASTLYSNSFGVPGLNATYDYVVVGGGTAGLTIAARLAEDPNISVAVIEAGGFYQQENGNGSVIPGLCTTQFTGSDPDDTQPLIDWGFTTTPQAGINNQISHYARGKTLGGSSARNYMAYHRGTNGSYGMWADQVGDESYRLSNLDQYFQRSINITAPNVNLRKTNATVNYKVKLNHAQDAFVVELGSFHLNMDICCIPNFESHPKCSWIILDYAMRTTSIKVYTHALARQILFTHDKVANGVLVQSGSKNYTLSATKEVILSAGAFQSPQMLMVSGIGPRETLQKYGIPVIADLPGVGQNLQDQPTIGSVYRVNVPTSSKLVNDPEYAAEAAASYLANGTGIYAAPPGILAFERISESRPELLSNDTLLALKSIPDDWPQLEYLTQDGYVGTNRNYRTADPGDGYNYASISMVVVSQFSKGNVTISSADASVQPVINPNWLTAPEDFDLAIAGFKRTREIWSHINVTIGPEHLPGPNVTTDAQILDYIRDAAFTLYHASATCKMGRIDDKMAVVDSKARVYGVQGLRVVDASAFPFLPPGHPQATVYMLAEKIAEDIKRGY</sequence>
<dbReference type="Gene3D" id="3.50.50.60">
    <property type="entry name" value="FAD/NAD(P)-binding domain"/>
    <property type="match status" value="1"/>
</dbReference>
<reference evidence="7 8" key="1">
    <citation type="submission" date="2018-10" db="EMBL/GenBank/DDBJ databases">
        <title>Fifty Aureobasidium pullulans genomes reveal a recombining polyextremotolerant generalist.</title>
        <authorList>
            <person name="Gostincar C."/>
            <person name="Turk M."/>
            <person name="Zajc J."/>
            <person name="Gunde-Cimerman N."/>
        </authorList>
    </citation>
    <scope>NUCLEOTIDE SEQUENCE [LARGE SCALE GENOMIC DNA]</scope>
    <source>
        <strain evidence="7 8">EXF-11318</strain>
    </source>
</reference>
<evidence type="ECO:0000313" key="7">
    <source>
        <dbReference type="EMBL" id="THW18053.1"/>
    </source>
</evidence>
<evidence type="ECO:0000256" key="5">
    <source>
        <dbReference type="SAM" id="SignalP"/>
    </source>
</evidence>
<keyword evidence="4" id="KW-0274">FAD</keyword>
<dbReference type="SUPFAM" id="SSF51905">
    <property type="entry name" value="FAD/NAD(P)-binding domain"/>
    <property type="match status" value="1"/>
</dbReference>
<organism evidence="7 8">
    <name type="scientific">Aureobasidium pullulans</name>
    <name type="common">Black yeast</name>
    <name type="synonym">Pullularia pullulans</name>
    <dbReference type="NCBI Taxonomy" id="5580"/>
    <lineage>
        <taxon>Eukaryota</taxon>
        <taxon>Fungi</taxon>
        <taxon>Dikarya</taxon>
        <taxon>Ascomycota</taxon>
        <taxon>Pezizomycotina</taxon>
        <taxon>Dothideomycetes</taxon>
        <taxon>Dothideomycetidae</taxon>
        <taxon>Dothideales</taxon>
        <taxon>Saccotheciaceae</taxon>
        <taxon>Aureobasidium</taxon>
    </lineage>
</organism>
<keyword evidence="2" id="KW-0325">Glycoprotein</keyword>
<dbReference type="PANTHER" id="PTHR11552:SF138">
    <property type="entry name" value="DEHYDROGENASE PKFF-RELATED"/>
    <property type="match status" value="1"/>
</dbReference>
<dbReference type="Gene3D" id="3.30.560.10">
    <property type="entry name" value="Glucose Oxidase, domain 3"/>
    <property type="match status" value="1"/>
</dbReference>
<dbReference type="InterPro" id="IPR036188">
    <property type="entry name" value="FAD/NAD-bd_sf"/>
</dbReference>
<feature type="binding site" evidence="4">
    <location>
        <begin position="572"/>
        <end position="573"/>
    </location>
    <ligand>
        <name>FAD</name>
        <dbReference type="ChEBI" id="CHEBI:57692"/>
    </ligand>
</feature>
<dbReference type="InterPro" id="IPR012132">
    <property type="entry name" value="GMC_OxRdtase"/>
</dbReference>
<feature type="chain" id="PRO_5020596497" evidence="5">
    <location>
        <begin position="32"/>
        <end position="591"/>
    </location>
</feature>
<feature type="domain" description="Glucose-methanol-choline oxidoreductase N-terminal" evidence="6">
    <location>
        <begin position="294"/>
        <end position="308"/>
    </location>
</feature>
<comment type="similarity">
    <text evidence="1">Belongs to the GMC oxidoreductase family.</text>
</comment>
<proteinExistence type="inferred from homology"/>
<feature type="active site" description="Proton donor" evidence="3">
    <location>
        <position position="527"/>
    </location>
</feature>
<evidence type="ECO:0000256" key="2">
    <source>
        <dbReference type="ARBA" id="ARBA00023180"/>
    </source>
</evidence>
<dbReference type="SUPFAM" id="SSF54373">
    <property type="entry name" value="FAD-linked reductases, C-terminal domain"/>
    <property type="match status" value="1"/>
</dbReference>
<feature type="signal peptide" evidence="5">
    <location>
        <begin position="1"/>
        <end position="31"/>
    </location>
</feature>
<dbReference type="InterPro" id="IPR000172">
    <property type="entry name" value="GMC_OxRdtase_N"/>
</dbReference>
<protein>
    <submittedName>
        <fullName evidence="7">GMC oxidoreductase</fullName>
    </submittedName>
</protein>
<comment type="caution">
    <text evidence="7">The sequence shown here is derived from an EMBL/GenBank/DDBJ whole genome shotgun (WGS) entry which is preliminary data.</text>
</comment>
<evidence type="ECO:0000313" key="8">
    <source>
        <dbReference type="Proteomes" id="UP000308014"/>
    </source>
</evidence>
<keyword evidence="5" id="KW-0732">Signal</keyword>
<evidence type="ECO:0000256" key="4">
    <source>
        <dbReference type="PIRSR" id="PIRSR000137-2"/>
    </source>
</evidence>
<evidence type="ECO:0000256" key="3">
    <source>
        <dbReference type="PIRSR" id="PIRSR000137-1"/>
    </source>
</evidence>